<dbReference type="RefSeq" id="WP_262595321.1">
    <property type="nucleotide sequence ID" value="NZ_CP103300.1"/>
</dbReference>
<evidence type="ECO:0000313" key="3">
    <source>
        <dbReference type="Proteomes" id="UP001163255"/>
    </source>
</evidence>
<dbReference type="EMBL" id="CP103300">
    <property type="protein sequence ID" value="UYM13920.1"/>
    <property type="molecule type" value="Genomic_DNA"/>
</dbReference>
<keyword evidence="1" id="KW-0472">Membrane</keyword>
<accession>A0ABY6GMR6</accession>
<sequence length="59" mass="6580">MDLSPYDQCRSDEKQCRLGRSCNIIILALTLILISGFAVADYLSVNCSSSDQHEQSDKK</sequence>
<gene>
    <name evidence="2" type="ORF">NX720_13435</name>
</gene>
<organism evidence="2 3">
    <name type="scientific">Endozoicomonas euniceicola</name>
    <dbReference type="NCBI Taxonomy" id="1234143"/>
    <lineage>
        <taxon>Bacteria</taxon>
        <taxon>Pseudomonadati</taxon>
        <taxon>Pseudomonadota</taxon>
        <taxon>Gammaproteobacteria</taxon>
        <taxon>Oceanospirillales</taxon>
        <taxon>Endozoicomonadaceae</taxon>
        <taxon>Endozoicomonas</taxon>
    </lineage>
</organism>
<keyword evidence="3" id="KW-1185">Reference proteome</keyword>
<evidence type="ECO:0000313" key="2">
    <source>
        <dbReference type="EMBL" id="UYM13920.1"/>
    </source>
</evidence>
<evidence type="ECO:0000256" key="1">
    <source>
        <dbReference type="SAM" id="Phobius"/>
    </source>
</evidence>
<keyword evidence="1" id="KW-0812">Transmembrane</keyword>
<protein>
    <submittedName>
        <fullName evidence="2">Uncharacterized protein</fullName>
    </submittedName>
</protein>
<keyword evidence="1" id="KW-1133">Transmembrane helix</keyword>
<feature type="transmembrane region" description="Helical" evidence="1">
    <location>
        <begin position="21"/>
        <end position="40"/>
    </location>
</feature>
<name>A0ABY6GMR6_9GAMM</name>
<reference evidence="2" key="1">
    <citation type="submission" date="2022-10" db="EMBL/GenBank/DDBJ databases">
        <title>Completed Genome Sequence of two octocoral isolated bacterium, Endozoicomonas euniceicola EF212T and Endozoicomonas gorgoniicola PS125T.</title>
        <authorList>
            <person name="Chiou Y.-J."/>
            <person name="Chen Y.-H."/>
        </authorList>
    </citation>
    <scope>NUCLEOTIDE SEQUENCE</scope>
    <source>
        <strain evidence="2">EF212</strain>
    </source>
</reference>
<proteinExistence type="predicted"/>
<dbReference type="Proteomes" id="UP001163255">
    <property type="component" value="Chromosome"/>
</dbReference>